<protein>
    <submittedName>
        <fullName evidence="1">Uncharacterized protein</fullName>
    </submittedName>
</protein>
<evidence type="ECO:0000313" key="2">
    <source>
        <dbReference type="Proteomes" id="UP001396334"/>
    </source>
</evidence>
<dbReference type="EMBL" id="JBBPBN010000055">
    <property type="protein sequence ID" value="KAK8990139.1"/>
    <property type="molecule type" value="Genomic_DNA"/>
</dbReference>
<name>A0ABR2PPD0_9ROSI</name>
<reference evidence="1 2" key="1">
    <citation type="journal article" date="2024" name="G3 (Bethesda)">
        <title>Genome assembly of Hibiscus sabdariffa L. provides insights into metabolisms of medicinal natural products.</title>
        <authorList>
            <person name="Kim T."/>
        </authorList>
    </citation>
    <scope>NUCLEOTIDE SEQUENCE [LARGE SCALE GENOMIC DNA]</scope>
    <source>
        <strain evidence="1">TK-2024</strain>
        <tissue evidence="1">Old leaves</tissue>
    </source>
</reference>
<accession>A0ABR2PPD0</accession>
<organism evidence="1 2">
    <name type="scientific">Hibiscus sabdariffa</name>
    <name type="common">roselle</name>
    <dbReference type="NCBI Taxonomy" id="183260"/>
    <lineage>
        <taxon>Eukaryota</taxon>
        <taxon>Viridiplantae</taxon>
        <taxon>Streptophyta</taxon>
        <taxon>Embryophyta</taxon>
        <taxon>Tracheophyta</taxon>
        <taxon>Spermatophyta</taxon>
        <taxon>Magnoliopsida</taxon>
        <taxon>eudicotyledons</taxon>
        <taxon>Gunneridae</taxon>
        <taxon>Pentapetalae</taxon>
        <taxon>rosids</taxon>
        <taxon>malvids</taxon>
        <taxon>Malvales</taxon>
        <taxon>Malvaceae</taxon>
        <taxon>Malvoideae</taxon>
        <taxon>Hibiscus</taxon>
    </lineage>
</organism>
<comment type="caution">
    <text evidence="1">The sequence shown here is derived from an EMBL/GenBank/DDBJ whole genome shotgun (WGS) entry which is preliminary data.</text>
</comment>
<gene>
    <name evidence="1" type="ORF">V6N11_008654</name>
</gene>
<keyword evidence="2" id="KW-1185">Reference proteome</keyword>
<sequence length="88" mass="9958">MGNEIEPLVYFKKLRSGTGDCKNQRILGSERPYSSGARRGVSDLIEPWDFTQELFGDIMIRANLWALERSLDSQTPIKDPSREAGEGR</sequence>
<dbReference type="Proteomes" id="UP001396334">
    <property type="component" value="Unassembled WGS sequence"/>
</dbReference>
<proteinExistence type="predicted"/>
<evidence type="ECO:0000313" key="1">
    <source>
        <dbReference type="EMBL" id="KAK8990139.1"/>
    </source>
</evidence>